<sequence>MVTANHPVETDPLWADRGERKPRMGLSLGRIATAAIAVADTDGIEAVSMQRVAEDLGFTKMSLYRHVSNKAELVSVMIDMAVGEPPDLAAIRDGWRSRLEEFVRQLTGVWRQHPWIPDVTVGGRTMGPREVGWIESALSAFAGTPLTGDERLAAVFQLFGHIRNTHSTATAGTQPWMGDANVVARLRRRSDAFPELIAALAADGTALRDNGRAFGLDRLYEGFAALISERS</sequence>
<evidence type="ECO:0000256" key="3">
    <source>
        <dbReference type="ARBA" id="ARBA00023163"/>
    </source>
</evidence>
<dbReference type="Pfam" id="PF02909">
    <property type="entry name" value="TetR_C_1"/>
    <property type="match status" value="1"/>
</dbReference>
<dbReference type="AlphaFoldDB" id="A0A8J3ZF99"/>
<name>A0A8J3ZF99_9ACTN</name>
<accession>A0A8J3ZF99</accession>
<dbReference type="InterPro" id="IPR001647">
    <property type="entry name" value="HTH_TetR"/>
</dbReference>
<dbReference type="PROSITE" id="PS50977">
    <property type="entry name" value="HTH_TETR_2"/>
    <property type="match status" value="1"/>
</dbReference>
<dbReference type="InterPro" id="IPR004111">
    <property type="entry name" value="Repressor_TetR_C"/>
</dbReference>
<evidence type="ECO:0000313" key="6">
    <source>
        <dbReference type="EMBL" id="GIJ63032.1"/>
    </source>
</evidence>
<evidence type="ECO:0000256" key="1">
    <source>
        <dbReference type="ARBA" id="ARBA00023015"/>
    </source>
</evidence>
<gene>
    <name evidence="6" type="ORF">Vau01_105480</name>
</gene>
<dbReference type="Pfam" id="PF00440">
    <property type="entry name" value="TetR_N"/>
    <property type="match status" value="1"/>
</dbReference>
<dbReference type="Gene3D" id="1.10.357.10">
    <property type="entry name" value="Tetracycline Repressor, domain 2"/>
    <property type="match status" value="1"/>
</dbReference>
<keyword evidence="2 4" id="KW-0238">DNA-binding</keyword>
<dbReference type="SUPFAM" id="SSF46689">
    <property type="entry name" value="Homeodomain-like"/>
    <property type="match status" value="1"/>
</dbReference>
<feature type="domain" description="HTH tetR-type" evidence="5">
    <location>
        <begin position="25"/>
        <end position="85"/>
    </location>
</feature>
<dbReference type="Proteomes" id="UP000612585">
    <property type="component" value="Unassembled WGS sequence"/>
</dbReference>
<dbReference type="GO" id="GO:0045892">
    <property type="term" value="P:negative regulation of DNA-templated transcription"/>
    <property type="evidence" value="ECO:0007669"/>
    <property type="project" value="InterPro"/>
</dbReference>
<evidence type="ECO:0000313" key="7">
    <source>
        <dbReference type="Proteomes" id="UP000612585"/>
    </source>
</evidence>
<dbReference type="InterPro" id="IPR050109">
    <property type="entry name" value="HTH-type_TetR-like_transc_reg"/>
</dbReference>
<dbReference type="PANTHER" id="PTHR30055">
    <property type="entry name" value="HTH-TYPE TRANSCRIPTIONAL REGULATOR RUTR"/>
    <property type="match status" value="1"/>
</dbReference>
<feature type="DNA-binding region" description="H-T-H motif" evidence="4">
    <location>
        <begin position="48"/>
        <end position="67"/>
    </location>
</feature>
<dbReference type="InterPro" id="IPR036271">
    <property type="entry name" value="Tet_transcr_reg_TetR-rel_C_sf"/>
</dbReference>
<keyword evidence="3" id="KW-0804">Transcription</keyword>
<dbReference type="GO" id="GO:0000976">
    <property type="term" value="F:transcription cis-regulatory region binding"/>
    <property type="evidence" value="ECO:0007669"/>
    <property type="project" value="TreeGrafter"/>
</dbReference>
<dbReference type="PANTHER" id="PTHR30055:SF234">
    <property type="entry name" value="HTH-TYPE TRANSCRIPTIONAL REGULATOR BETI"/>
    <property type="match status" value="1"/>
</dbReference>
<proteinExistence type="predicted"/>
<dbReference type="EMBL" id="BOPG01000085">
    <property type="protein sequence ID" value="GIJ63032.1"/>
    <property type="molecule type" value="Genomic_DNA"/>
</dbReference>
<organism evidence="6 7">
    <name type="scientific">Virgisporangium aurantiacum</name>
    <dbReference type="NCBI Taxonomy" id="175570"/>
    <lineage>
        <taxon>Bacteria</taxon>
        <taxon>Bacillati</taxon>
        <taxon>Actinomycetota</taxon>
        <taxon>Actinomycetes</taxon>
        <taxon>Micromonosporales</taxon>
        <taxon>Micromonosporaceae</taxon>
        <taxon>Virgisporangium</taxon>
    </lineage>
</organism>
<evidence type="ECO:0000256" key="4">
    <source>
        <dbReference type="PROSITE-ProRule" id="PRU00335"/>
    </source>
</evidence>
<evidence type="ECO:0000259" key="5">
    <source>
        <dbReference type="PROSITE" id="PS50977"/>
    </source>
</evidence>
<dbReference type="RefSeq" id="WP_204009035.1">
    <property type="nucleotide sequence ID" value="NZ_BOPG01000085.1"/>
</dbReference>
<evidence type="ECO:0000256" key="2">
    <source>
        <dbReference type="ARBA" id="ARBA00023125"/>
    </source>
</evidence>
<dbReference type="GO" id="GO:0003700">
    <property type="term" value="F:DNA-binding transcription factor activity"/>
    <property type="evidence" value="ECO:0007669"/>
    <property type="project" value="TreeGrafter"/>
</dbReference>
<reference evidence="6" key="1">
    <citation type="submission" date="2021-01" db="EMBL/GenBank/DDBJ databases">
        <title>Whole genome shotgun sequence of Virgisporangium aurantiacum NBRC 16421.</title>
        <authorList>
            <person name="Komaki H."/>
            <person name="Tamura T."/>
        </authorList>
    </citation>
    <scope>NUCLEOTIDE SEQUENCE</scope>
    <source>
        <strain evidence="6">NBRC 16421</strain>
    </source>
</reference>
<keyword evidence="1" id="KW-0805">Transcription regulation</keyword>
<keyword evidence="7" id="KW-1185">Reference proteome</keyword>
<protein>
    <submittedName>
        <fullName evidence="6">TetR family transcriptional regulator</fullName>
    </submittedName>
</protein>
<comment type="caution">
    <text evidence="6">The sequence shown here is derived from an EMBL/GenBank/DDBJ whole genome shotgun (WGS) entry which is preliminary data.</text>
</comment>
<dbReference type="InterPro" id="IPR009057">
    <property type="entry name" value="Homeodomain-like_sf"/>
</dbReference>
<dbReference type="SUPFAM" id="SSF48498">
    <property type="entry name" value="Tetracyclin repressor-like, C-terminal domain"/>
    <property type="match status" value="1"/>
</dbReference>